<evidence type="ECO:0000256" key="1">
    <source>
        <dbReference type="SAM" id="Phobius"/>
    </source>
</evidence>
<keyword evidence="1" id="KW-0472">Membrane</keyword>
<comment type="caution">
    <text evidence="3">The sequence shown here is derived from an EMBL/GenBank/DDBJ whole genome shotgun (WGS) entry which is preliminary data.</text>
</comment>
<organism evidence="3 4">
    <name type="scientific">Senna tora</name>
    <dbReference type="NCBI Taxonomy" id="362788"/>
    <lineage>
        <taxon>Eukaryota</taxon>
        <taxon>Viridiplantae</taxon>
        <taxon>Streptophyta</taxon>
        <taxon>Embryophyta</taxon>
        <taxon>Tracheophyta</taxon>
        <taxon>Spermatophyta</taxon>
        <taxon>Magnoliopsida</taxon>
        <taxon>eudicotyledons</taxon>
        <taxon>Gunneridae</taxon>
        <taxon>Pentapetalae</taxon>
        <taxon>rosids</taxon>
        <taxon>fabids</taxon>
        <taxon>Fabales</taxon>
        <taxon>Fabaceae</taxon>
        <taxon>Caesalpinioideae</taxon>
        <taxon>Cassia clade</taxon>
        <taxon>Senna</taxon>
    </lineage>
</organism>
<dbReference type="Pfam" id="PF26010">
    <property type="entry name" value="DUF8003"/>
    <property type="match status" value="1"/>
</dbReference>
<dbReference type="EMBL" id="JAAIUW010000010">
    <property type="protein sequence ID" value="KAF7813899.1"/>
    <property type="molecule type" value="Genomic_DNA"/>
</dbReference>
<dbReference type="OrthoDB" id="122018at2759"/>
<protein>
    <submittedName>
        <fullName evidence="3">Putative transmembrane protein</fullName>
    </submittedName>
</protein>
<keyword evidence="4" id="KW-1185">Reference proteome</keyword>
<feature type="transmembrane region" description="Helical" evidence="1">
    <location>
        <begin position="725"/>
        <end position="746"/>
    </location>
</feature>
<evidence type="ECO:0000313" key="4">
    <source>
        <dbReference type="Proteomes" id="UP000634136"/>
    </source>
</evidence>
<name>A0A834TBJ2_9FABA</name>
<feature type="transmembrane region" description="Helical" evidence="1">
    <location>
        <begin position="792"/>
        <end position="818"/>
    </location>
</feature>
<dbReference type="PANTHER" id="PTHR31513">
    <property type="entry name" value="EPHRIN TYPE-B RECEPTOR"/>
    <property type="match status" value="1"/>
</dbReference>
<dbReference type="InterPro" id="IPR058316">
    <property type="entry name" value="DUF8003"/>
</dbReference>
<feature type="transmembrane region" description="Helical" evidence="1">
    <location>
        <begin position="328"/>
        <end position="348"/>
    </location>
</feature>
<feature type="transmembrane region" description="Helical" evidence="1">
    <location>
        <begin position="448"/>
        <end position="466"/>
    </location>
</feature>
<keyword evidence="1" id="KW-1133">Transmembrane helix</keyword>
<evidence type="ECO:0000313" key="3">
    <source>
        <dbReference type="EMBL" id="KAF7813899.1"/>
    </source>
</evidence>
<accession>A0A834TBJ2</accession>
<reference evidence="3" key="1">
    <citation type="submission" date="2020-09" db="EMBL/GenBank/DDBJ databases">
        <title>Genome-Enabled Discovery of Anthraquinone Biosynthesis in Senna tora.</title>
        <authorList>
            <person name="Kang S.-H."/>
            <person name="Pandey R.P."/>
            <person name="Lee C.-M."/>
            <person name="Sim J.-S."/>
            <person name="Jeong J.-T."/>
            <person name="Choi B.-S."/>
            <person name="Jung M."/>
            <person name="Ginzburg D."/>
            <person name="Zhao K."/>
            <person name="Won S.Y."/>
            <person name="Oh T.-J."/>
            <person name="Yu Y."/>
            <person name="Kim N.-H."/>
            <person name="Lee O.R."/>
            <person name="Lee T.-H."/>
            <person name="Bashyal P."/>
            <person name="Kim T.-S."/>
            <person name="Lee W.-H."/>
            <person name="Kawkins C."/>
            <person name="Kim C.-K."/>
            <person name="Kim J.S."/>
            <person name="Ahn B.O."/>
            <person name="Rhee S.Y."/>
            <person name="Sohng J.K."/>
        </authorList>
    </citation>
    <scope>NUCLEOTIDE SEQUENCE</scope>
    <source>
        <tissue evidence="3">Leaf</tissue>
    </source>
</reference>
<feature type="domain" description="DUF8003" evidence="2">
    <location>
        <begin position="241"/>
        <end position="313"/>
    </location>
</feature>
<evidence type="ECO:0000259" key="2">
    <source>
        <dbReference type="Pfam" id="PF26010"/>
    </source>
</evidence>
<proteinExistence type="predicted"/>
<keyword evidence="1 3" id="KW-0812">Transmembrane</keyword>
<gene>
    <name evidence="3" type="ORF">G2W53_034875</name>
</gene>
<dbReference type="Proteomes" id="UP000634136">
    <property type="component" value="Unassembled WGS sequence"/>
</dbReference>
<feature type="transmembrane region" description="Helical" evidence="1">
    <location>
        <begin position="752"/>
        <end position="771"/>
    </location>
</feature>
<sequence>MLPQICRVEKVFVEGTITGSVVHFDWVRNVDVHNSGVISVSGLGCTGGLGRGRYIENGLGSGGGHGGNGGDGYYDGNFIEGGTTYGNANLPCELGSGSGNNSLAGATAGGGIIVMGALEHSLTSLTLNGALRADGESFGEGIREQEGRLISGIGPGGGSGGTILLFVQTLVLGESSIISTNGGDGSPGGGGGGGGGRVHFHWSDIPVGDEYIPLARVKGSIITRGGVGGGQGLPGKNGTLSGKACPKGLYGIFCEECPVGTFKNASGSDKSLCHDCPPNELPHRAIYVPVRGGVTETPCPYKCISDRYHLPNCNTAFEELVYTFGGPWIFGLLLLGLLIVLALVLSVARMKYVGGDDIPALLPARHDTRINHSFPFLESLNEIIETNRSEESQSHVHRLYFQGPNTFGEPWHLSHCPPEQVKDIVFEDAFNRFVDEINSLATYHWWEGSIYSILCIIAYPLAWSWLQRRRRKKLQQLREFVRSEYDHACLRSCRSRALYEGLKVAATSDLMLAYLDFFLGGDEKRSVMPPRLHQRFPMSIVFGGDGSYMAPFSLNSDNILTSIMSQSVPPTIWYRLVAGLNAQLRLVCRGHLKISFRHVISWLDLYANPTLDTYGVRVDLAWFQPTASGYCQFGLVVHATKNESMSPSLQNHDDSRITEKESSFLRGHSNPVGHLTSNEQLITPRKMAGGILNAKSLKTLKEKITINYLFGFILYNTKPVGHQDLVGLVISIILLGDFILVLLTLLQMYSLSLLNFLLVLFVLPLGVLFPFPSGINALFSQGPRKSAVLARLYALWNITSLVNVVVAFFCGFIHYTAYSNKLHSNFKSWNFSMDESEWWILPSGLALCKIIQERLVNRHVANQEIQDPSLYSNDPNVFWQS</sequence>
<dbReference type="PANTHER" id="PTHR31513:SF10">
    <property type="entry name" value="TYROSINE-PROTEIN KINASE EPHRIN TYPE A_B RECEPTOR-LIKE DOMAIN-CONTAINING PROTEIN"/>
    <property type="match status" value="1"/>
</dbReference>
<dbReference type="AlphaFoldDB" id="A0A834TBJ2"/>